<dbReference type="EMBL" id="SOAN01000004">
    <property type="protein sequence ID" value="TDS86123.1"/>
    <property type="molecule type" value="Genomic_DNA"/>
</dbReference>
<gene>
    <name evidence="2" type="ORF">EV640_104148</name>
</gene>
<dbReference type="SUPFAM" id="SSF101478">
    <property type="entry name" value="ADP-ribosylglycohydrolase"/>
    <property type="match status" value="1"/>
</dbReference>
<keyword evidence="3" id="KW-1185">Reference proteome</keyword>
<comment type="caution">
    <text evidence="2">The sequence shown here is derived from an EMBL/GenBank/DDBJ whole genome shotgun (WGS) entry which is preliminary data.</text>
</comment>
<dbReference type="InterPro" id="IPR036705">
    <property type="entry name" value="Ribosyl_crysJ1_sf"/>
</dbReference>
<name>A0A4R7G3Z1_9MICC</name>
<dbReference type="InterPro" id="IPR005502">
    <property type="entry name" value="Ribosyl_crysJ1"/>
</dbReference>
<accession>A0A4R7G3Z1</accession>
<organism evidence="2 3">
    <name type="scientific">Nesterenkonia aurantiaca</name>
    <dbReference type="NCBI Taxonomy" id="1436010"/>
    <lineage>
        <taxon>Bacteria</taxon>
        <taxon>Bacillati</taxon>
        <taxon>Actinomycetota</taxon>
        <taxon>Actinomycetes</taxon>
        <taxon>Micrococcales</taxon>
        <taxon>Micrococcaceae</taxon>
        <taxon>Nesterenkonia</taxon>
    </lineage>
</organism>
<feature type="region of interest" description="Disordered" evidence="1">
    <location>
        <begin position="293"/>
        <end position="315"/>
    </location>
</feature>
<dbReference type="AlphaFoldDB" id="A0A4R7G3Z1"/>
<keyword evidence="2" id="KW-0378">Hydrolase</keyword>
<evidence type="ECO:0000256" key="1">
    <source>
        <dbReference type="SAM" id="MobiDB-lite"/>
    </source>
</evidence>
<dbReference type="Proteomes" id="UP000294506">
    <property type="component" value="Unassembled WGS sequence"/>
</dbReference>
<evidence type="ECO:0000313" key="2">
    <source>
        <dbReference type="EMBL" id="TDS86123.1"/>
    </source>
</evidence>
<dbReference type="GO" id="GO:0016787">
    <property type="term" value="F:hydrolase activity"/>
    <property type="evidence" value="ECO:0007669"/>
    <property type="project" value="UniProtKB-KW"/>
</dbReference>
<protein>
    <submittedName>
        <fullName evidence="2">ADP-ribosylglycohydrolase</fullName>
    </submittedName>
</protein>
<dbReference type="Pfam" id="PF03747">
    <property type="entry name" value="ADP_ribosyl_GH"/>
    <property type="match status" value="1"/>
</dbReference>
<proteinExistence type="predicted"/>
<dbReference type="Gene3D" id="1.10.4080.10">
    <property type="entry name" value="ADP-ribosylation/Crystallin J1"/>
    <property type="match status" value="1"/>
</dbReference>
<sequence>MEASTEVEVRCVEPAHAPTVSAGTDMAPHHPAGDYSERVETAERLISRLRPVLAAAVEPQAPQPPGEPIVLHAEVLHQMCTADGLMELLDWSRQGLGADPLACMWLGSLRWYRLITGSYPEHAPQPPARPLDQALTQLSRQGGFTARTGSGMTSLRGLSQGQMAYPSAPAQPESTDSAVLLRAVPIGLVPYIDAPMRRSWVRQAIALTHGHPELTQRAEELADLVHRLAGGPPAKVLPEAAAQQQAALTAGLDDDVAAILDRQLRAAAGAGPAAASASAAAAAPATTRATASAQFSASSSGDTPNSGARLGGSESTGELRTIYDVIEELAQNWEEVTRAR</sequence>
<reference evidence="2 3" key="1">
    <citation type="submission" date="2019-03" db="EMBL/GenBank/DDBJ databases">
        <title>Genomic Encyclopedia of Type Strains, Phase III (KMG-III): the genomes of soil and plant-associated and newly described type strains.</title>
        <authorList>
            <person name="Whitman W."/>
        </authorList>
    </citation>
    <scope>NUCLEOTIDE SEQUENCE [LARGE SCALE GENOMIC DNA]</scope>
    <source>
        <strain evidence="2 3">DSM 27373</strain>
    </source>
</reference>
<evidence type="ECO:0000313" key="3">
    <source>
        <dbReference type="Proteomes" id="UP000294506"/>
    </source>
</evidence>